<evidence type="ECO:0000256" key="2">
    <source>
        <dbReference type="ARBA" id="ARBA00022679"/>
    </source>
</evidence>
<dbReference type="InterPro" id="IPR017583">
    <property type="entry name" value="Tagatose/fructose_Pkinase"/>
</dbReference>
<dbReference type="AlphaFoldDB" id="A0A290Z187"/>
<dbReference type="GO" id="GO:0005829">
    <property type="term" value="C:cytosol"/>
    <property type="evidence" value="ECO:0007669"/>
    <property type="project" value="TreeGrafter"/>
</dbReference>
<keyword evidence="5" id="KW-0067">ATP-binding</keyword>
<dbReference type="PROSITE" id="PS00584">
    <property type="entry name" value="PFKB_KINASES_2"/>
    <property type="match status" value="1"/>
</dbReference>
<dbReference type="Pfam" id="PF00294">
    <property type="entry name" value="PfkB"/>
    <property type="match status" value="1"/>
</dbReference>
<gene>
    <name evidence="9" type="ORF">CNX65_05340</name>
</gene>
<evidence type="ECO:0000259" key="8">
    <source>
        <dbReference type="Pfam" id="PF00294"/>
    </source>
</evidence>
<dbReference type="PANTHER" id="PTHR46566:SF5">
    <property type="entry name" value="1-PHOSPHOFRUCTOKINASE"/>
    <property type="match status" value="1"/>
</dbReference>
<sequence length="308" mass="30009">MIVTVTPNPSLDRTAAIGALTRGEVLRASSVRLEPGGKGVNVARALTAAGADAVALLPVGGASGRLLLDLLGEVPAVPVPVAGHTRANTALVEADGTTTKINEPGPELSPAEVDALVGQSARLCADADWLVCCGSLPPGAPADLYARLAAGSGGARVAVDSSGAPLAHAGPVDLLAPNHAELAELAGAELPTLGAVLGFSRALLADGVGAVLVTLGAHGALLVDPRGAHHAIAPPTTVRSTVGAGDAALAGFLRAGGGGPDALRAAVAYGTAAVAAEGSRMPGPTEVHPDAVRLVDVDENLTLSGGAP</sequence>
<dbReference type="Gene3D" id="3.40.1190.20">
    <property type="match status" value="1"/>
</dbReference>
<dbReference type="PRINTS" id="PR00990">
    <property type="entry name" value="RIBOKINASE"/>
</dbReference>
<evidence type="ECO:0000313" key="10">
    <source>
        <dbReference type="Proteomes" id="UP000218505"/>
    </source>
</evidence>
<dbReference type="Proteomes" id="UP000218505">
    <property type="component" value="Chromosome"/>
</dbReference>
<keyword evidence="3" id="KW-0547">Nucleotide-binding</keyword>
<proteinExistence type="inferred from homology"/>
<evidence type="ECO:0000256" key="1">
    <source>
        <dbReference type="ARBA" id="ARBA00010688"/>
    </source>
</evidence>
<comment type="similarity">
    <text evidence="1 7">Belongs to the carbohydrate kinase PfkB family.</text>
</comment>
<evidence type="ECO:0000256" key="7">
    <source>
        <dbReference type="RuleBase" id="RU003704"/>
    </source>
</evidence>
<accession>A0A290Z187</accession>
<dbReference type="NCBIfam" id="TIGR03168">
    <property type="entry name" value="1-PFK"/>
    <property type="match status" value="1"/>
</dbReference>
<organism evidence="9 10">
    <name type="scientific">Actinosynnema pretiosum</name>
    <dbReference type="NCBI Taxonomy" id="42197"/>
    <lineage>
        <taxon>Bacteria</taxon>
        <taxon>Bacillati</taxon>
        <taxon>Actinomycetota</taxon>
        <taxon>Actinomycetes</taxon>
        <taxon>Pseudonocardiales</taxon>
        <taxon>Pseudonocardiaceae</taxon>
        <taxon>Actinosynnema</taxon>
    </lineage>
</organism>
<dbReference type="GO" id="GO:0008443">
    <property type="term" value="F:phosphofructokinase activity"/>
    <property type="evidence" value="ECO:0007669"/>
    <property type="project" value="TreeGrafter"/>
</dbReference>
<evidence type="ECO:0000256" key="6">
    <source>
        <dbReference type="PIRNR" id="PIRNR000535"/>
    </source>
</evidence>
<dbReference type="InterPro" id="IPR002139">
    <property type="entry name" value="Ribo/fructo_kinase"/>
</dbReference>
<dbReference type="CDD" id="cd01164">
    <property type="entry name" value="FruK_PfkB_like"/>
    <property type="match status" value="1"/>
</dbReference>
<evidence type="ECO:0000313" key="9">
    <source>
        <dbReference type="EMBL" id="ATE52777.1"/>
    </source>
</evidence>
<dbReference type="InterPro" id="IPR029056">
    <property type="entry name" value="Ribokinase-like"/>
</dbReference>
<protein>
    <submittedName>
        <fullName evidence="9">1-phosphofructokinase</fullName>
    </submittedName>
</protein>
<dbReference type="KEGG" id="apre:CNX65_05340"/>
<dbReference type="PANTHER" id="PTHR46566">
    <property type="entry name" value="1-PHOSPHOFRUCTOKINASE-RELATED"/>
    <property type="match status" value="1"/>
</dbReference>
<keyword evidence="10" id="KW-1185">Reference proteome</keyword>
<dbReference type="RefSeq" id="WP_096491764.1">
    <property type="nucleotide sequence ID" value="NZ_CP023445.1"/>
</dbReference>
<dbReference type="SUPFAM" id="SSF53613">
    <property type="entry name" value="Ribokinase-like"/>
    <property type="match status" value="1"/>
</dbReference>
<evidence type="ECO:0000256" key="3">
    <source>
        <dbReference type="ARBA" id="ARBA00022741"/>
    </source>
</evidence>
<keyword evidence="2 6" id="KW-0808">Transferase</keyword>
<dbReference type="EMBL" id="CP023445">
    <property type="protein sequence ID" value="ATE52777.1"/>
    <property type="molecule type" value="Genomic_DNA"/>
</dbReference>
<reference evidence="9" key="1">
    <citation type="submission" date="2017-09" db="EMBL/GenBank/DDBJ databases">
        <title>Complete Genome Sequence of ansamitocin-producing Bacterium Actinosynnema pretiosum X47.</title>
        <authorList>
            <person name="Cao G."/>
            <person name="Zong G."/>
            <person name="Zhong C."/>
            <person name="Fu J."/>
        </authorList>
    </citation>
    <scope>NUCLEOTIDE SEQUENCE [LARGE SCALE GENOMIC DNA]</scope>
    <source>
        <strain evidence="9">X47</strain>
    </source>
</reference>
<keyword evidence="4 7" id="KW-0418">Kinase</keyword>
<feature type="domain" description="Carbohydrate kinase PfkB" evidence="8">
    <location>
        <begin position="22"/>
        <end position="283"/>
    </location>
</feature>
<dbReference type="PIRSF" id="PIRSF000535">
    <property type="entry name" value="1PFK/6PFK/LacC"/>
    <property type="match status" value="1"/>
</dbReference>
<dbReference type="GO" id="GO:0005524">
    <property type="term" value="F:ATP binding"/>
    <property type="evidence" value="ECO:0007669"/>
    <property type="project" value="UniProtKB-KW"/>
</dbReference>
<evidence type="ECO:0000256" key="4">
    <source>
        <dbReference type="ARBA" id="ARBA00022777"/>
    </source>
</evidence>
<dbReference type="InterPro" id="IPR011611">
    <property type="entry name" value="PfkB_dom"/>
</dbReference>
<name>A0A290Z187_9PSEU</name>
<evidence type="ECO:0000256" key="5">
    <source>
        <dbReference type="ARBA" id="ARBA00022840"/>
    </source>
</evidence>
<dbReference type="InterPro" id="IPR002173">
    <property type="entry name" value="Carboh/pur_kinase_PfkB_CS"/>
</dbReference>